<evidence type="ECO:0000313" key="2">
    <source>
        <dbReference type="Proteomes" id="UP000005337"/>
    </source>
</evidence>
<organism evidence="1 2">
    <name type="scientific">Clostridium perfringens E str. JGS1987</name>
    <dbReference type="NCBI Taxonomy" id="451755"/>
    <lineage>
        <taxon>Bacteria</taxon>
        <taxon>Bacillati</taxon>
        <taxon>Bacillota</taxon>
        <taxon>Clostridia</taxon>
        <taxon>Eubacteriales</taxon>
        <taxon>Clostridiaceae</taxon>
        <taxon>Clostridium</taxon>
    </lineage>
</organism>
<dbReference type="RefSeq" id="WP_003461833.1">
    <property type="nucleotide sequence ID" value="NZ_ABDW01000003.1"/>
</dbReference>
<proteinExistence type="predicted"/>
<protein>
    <submittedName>
        <fullName evidence="1">Uncharacterized protein</fullName>
    </submittedName>
</protein>
<dbReference type="EMBL" id="ABDW01000003">
    <property type="protein sequence ID" value="EDT16297.1"/>
    <property type="molecule type" value="Genomic_DNA"/>
</dbReference>
<reference evidence="1 2" key="1">
    <citation type="submission" date="2007-07" db="EMBL/GenBank/DDBJ databases">
        <title>Annotation of Clostridium perfringens E str. JGS1987.</title>
        <authorList>
            <person name="Paulsen I."/>
            <person name="Sebastian Y."/>
        </authorList>
    </citation>
    <scope>NUCLEOTIDE SEQUENCE [LARGE SCALE GENOMIC DNA]</scope>
    <source>
        <strain evidence="2">E str. JGS1987</strain>
    </source>
</reference>
<evidence type="ECO:0000313" key="1">
    <source>
        <dbReference type="EMBL" id="EDT16297.1"/>
    </source>
</evidence>
<name>B1BPN7_CLOPF</name>
<gene>
    <name evidence="1" type="ORF">AC3_2576</name>
</gene>
<comment type="caution">
    <text evidence="1">The sequence shown here is derived from an EMBL/GenBank/DDBJ whole genome shotgun (WGS) entry which is preliminary data.</text>
</comment>
<sequence>MIDFRELLECKDTSGIFRINEWINLGDYKLSIQASNSHYCTPRENLIDLFEYESMEVAIFKNGDFINLEKDSFFDKWKDRDLFLENYDTQVAGYVPIDVIQSLFNYMLNRFCKNSKVKGDLEDE</sequence>
<dbReference type="AlphaFoldDB" id="B1BPN7"/>
<dbReference type="Proteomes" id="UP000005337">
    <property type="component" value="Unassembled WGS sequence"/>
</dbReference>
<accession>B1BPN7</accession>